<dbReference type="InterPro" id="IPR029071">
    <property type="entry name" value="Ubiquitin-like_domsf"/>
</dbReference>
<dbReference type="InterPro" id="IPR036533">
    <property type="entry name" value="BAG_dom_sf"/>
</dbReference>
<feature type="compositionally biased region" description="Polar residues" evidence="1">
    <location>
        <begin position="63"/>
        <end position="73"/>
    </location>
</feature>
<proteinExistence type="predicted"/>
<evidence type="ECO:0000256" key="1">
    <source>
        <dbReference type="SAM" id="MobiDB-lite"/>
    </source>
</evidence>
<dbReference type="InterPro" id="IPR003103">
    <property type="entry name" value="BAG_domain"/>
</dbReference>
<dbReference type="SUPFAM" id="SSF63491">
    <property type="entry name" value="BAG domain"/>
    <property type="match status" value="1"/>
</dbReference>
<feature type="region of interest" description="Disordered" evidence="1">
    <location>
        <begin position="61"/>
        <end position="99"/>
    </location>
</feature>
<reference evidence="3 4" key="1">
    <citation type="submission" date="2024-10" db="EMBL/GenBank/DDBJ databases">
        <title>Updated reference genomes for cyclostephanoid diatoms.</title>
        <authorList>
            <person name="Roberts W.R."/>
            <person name="Alverson A.J."/>
        </authorList>
    </citation>
    <scope>NUCLEOTIDE SEQUENCE [LARGE SCALE GENOMIC DNA]</scope>
    <source>
        <strain evidence="3 4">AJA228-03</strain>
    </source>
</reference>
<feature type="domain" description="Ubiquitin-like" evidence="2">
    <location>
        <begin position="107"/>
        <end position="161"/>
    </location>
</feature>
<dbReference type="SUPFAM" id="SSF54236">
    <property type="entry name" value="Ubiquitin-like"/>
    <property type="match status" value="1"/>
</dbReference>
<evidence type="ECO:0000259" key="2">
    <source>
        <dbReference type="PROSITE" id="PS50053"/>
    </source>
</evidence>
<name>A0ABD3SGV3_9STRA</name>
<dbReference type="Gene3D" id="3.10.20.90">
    <property type="entry name" value="Phosphatidylinositol 3-kinase Catalytic Subunit, Chain A, domain 1"/>
    <property type="match status" value="1"/>
</dbReference>
<gene>
    <name evidence="3" type="ORF">ACHAXA_011577</name>
</gene>
<dbReference type="Proteomes" id="UP001530377">
    <property type="component" value="Unassembled WGS sequence"/>
</dbReference>
<dbReference type="Pfam" id="PF02179">
    <property type="entry name" value="BAG"/>
    <property type="match status" value="1"/>
</dbReference>
<sequence length="306" mass="33091">MDRKGKAKPESSPGRPLDPPRARKDNGSMFTSMVSPSSSSCAHKTRTYTLDDIHILRKPSYGKTPTLSNSCNHSKTPTKRSTSPSGGIPVDESAMTTTAAPTTVATIRLRVSHLGGYPPYHEIEMSPLSTLLDLKLEIEKRTLLPPAYQRLIAKRKRMDDDGMILGPTVFGDGGGDGVDGSGGGGASRSVLGMGIALVDGEKVLLMHSPLYERDRGGIEKLNEHIGEIDRIKAARVSGNMNDKTVQELIIQVCCKLDCVETSGSEALRMMRKATIKRAEGVARMSEKADKRALECISKEAKRGMDP</sequence>
<dbReference type="CDD" id="cd17039">
    <property type="entry name" value="Ubl_ubiquitin_like"/>
    <property type="match status" value="1"/>
</dbReference>
<protein>
    <recommendedName>
        <fullName evidence="2">Ubiquitin-like domain-containing protein</fullName>
    </recommendedName>
</protein>
<dbReference type="PROSITE" id="PS50053">
    <property type="entry name" value="UBIQUITIN_2"/>
    <property type="match status" value="1"/>
</dbReference>
<feature type="region of interest" description="Disordered" evidence="1">
    <location>
        <begin position="1"/>
        <end position="42"/>
    </location>
</feature>
<evidence type="ECO:0000313" key="3">
    <source>
        <dbReference type="EMBL" id="KAL3823790.1"/>
    </source>
</evidence>
<comment type="caution">
    <text evidence="3">The sequence shown here is derived from an EMBL/GenBank/DDBJ whole genome shotgun (WGS) entry which is preliminary data.</text>
</comment>
<keyword evidence="4" id="KW-1185">Reference proteome</keyword>
<evidence type="ECO:0000313" key="4">
    <source>
        <dbReference type="Proteomes" id="UP001530377"/>
    </source>
</evidence>
<feature type="compositionally biased region" description="Low complexity" evidence="1">
    <location>
        <begin position="28"/>
        <end position="40"/>
    </location>
</feature>
<dbReference type="Gene3D" id="1.20.58.120">
    <property type="entry name" value="BAG domain"/>
    <property type="match status" value="1"/>
</dbReference>
<dbReference type="InterPro" id="IPR000626">
    <property type="entry name" value="Ubiquitin-like_dom"/>
</dbReference>
<dbReference type="AlphaFoldDB" id="A0ABD3SGV3"/>
<dbReference type="EMBL" id="JALLPB020000029">
    <property type="protein sequence ID" value="KAL3823790.1"/>
    <property type="molecule type" value="Genomic_DNA"/>
</dbReference>
<organism evidence="3 4">
    <name type="scientific">Cyclostephanos tholiformis</name>
    <dbReference type="NCBI Taxonomy" id="382380"/>
    <lineage>
        <taxon>Eukaryota</taxon>
        <taxon>Sar</taxon>
        <taxon>Stramenopiles</taxon>
        <taxon>Ochrophyta</taxon>
        <taxon>Bacillariophyta</taxon>
        <taxon>Coscinodiscophyceae</taxon>
        <taxon>Thalassiosirophycidae</taxon>
        <taxon>Stephanodiscales</taxon>
        <taxon>Stephanodiscaceae</taxon>
        <taxon>Cyclostephanos</taxon>
    </lineage>
</organism>
<accession>A0ABD3SGV3</accession>